<proteinExistence type="predicted"/>
<dbReference type="InterPro" id="IPR013149">
    <property type="entry name" value="ADH-like_C"/>
</dbReference>
<dbReference type="InterPro" id="IPR011032">
    <property type="entry name" value="GroES-like_sf"/>
</dbReference>
<protein>
    <submittedName>
        <fullName evidence="4">Putative zinc-containing alcohol dehydrogenase</fullName>
    </submittedName>
</protein>
<dbReference type="Proteomes" id="UP000008363">
    <property type="component" value="Unassembled WGS sequence"/>
</dbReference>
<dbReference type="Gene3D" id="3.40.50.720">
    <property type="entry name" value="NAD(P)-binding Rossmann-like Domain"/>
    <property type="match status" value="1"/>
</dbReference>
<dbReference type="SUPFAM" id="SSF50129">
    <property type="entry name" value="GroES-like"/>
    <property type="match status" value="1"/>
</dbReference>
<dbReference type="SUPFAM" id="SSF51735">
    <property type="entry name" value="NAD(P)-binding Rossmann-fold domains"/>
    <property type="match status" value="1"/>
</dbReference>
<dbReference type="InterPro" id="IPR036291">
    <property type="entry name" value="NAD(P)-bd_dom_sf"/>
</dbReference>
<dbReference type="eggNOG" id="COG1063">
    <property type="taxonomic scope" value="Bacteria"/>
</dbReference>
<dbReference type="GO" id="GO:0016491">
    <property type="term" value="F:oxidoreductase activity"/>
    <property type="evidence" value="ECO:0007669"/>
    <property type="project" value="UniProtKB-KW"/>
</dbReference>
<evidence type="ECO:0000259" key="3">
    <source>
        <dbReference type="Pfam" id="PF08240"/>
    </source>
</evidence>
<evidence type="ECO:0000256" key="1">
    <source>
        <dbReference type="ARBA" id="ARBA00023002"/>
    </source>
</evidence>
<gene>
    <name evidence="4" type="ORF">GORHZ_186_00250</name>
</gene>
<dbReference type="Pfam" id="PF08240">
    <property type="entry name" value="ADH_N"/>
    <property type="match status" value="1"/>
</dbReference>
<dbReference type="PANTHER" id="PTHR43189">
    <property type="entry name" value="ZINC-TYPE ALCOHOL DEHYDROGENASE-LIKE PROTEIN C1198.01-RELATED"/>
    <property type="match status" value="1"/>
</dbReference>
<dbReference type="AlphaFoldDB" id="K6W0G3"/>
<evidence type="ECO:0000313" key="4">
    <source>
        <dbReference type="EMBL" id="GAB92655.1"/>
    </source>
</evidence>
<keyword evidence="5" id="KW-1185">Reference proteome</keyword>
<reference evidence="4 5" key="1">
    <citation type="submission" date="2012-08" db="EMBL/GenBank/DDBJ databases">
        <title>Whole genome shotgun sequence of Gordonia rhizosphera NBRC 16068.</title>
        <authorList>
            <person name="Takarada H."/>
            <person name="Isaki S."/>
            <person name="Hosoyama A."/>
            <person name="Tsuchikane K."/>
            <person name="Katsumata H."/>
            <person name="Baba S."/>
            <person name="Ohji S."/>
            <person name="Yamazaki S."/>
            <person name="Fujita N."/>
        </authorList>
    </citation>
    <scope>NUCLEOTIDE SEQUENCE [LARGE SCALE GENOMIC DNA]</scope>
    <source>
        <strain evidence="4 5">NBRC 16068</strain>
    </source>
</reference>
<sequence>MMAMSLRDGQLAIRQIPHPTPSSGQILVRTLACAICASDHHYMDHPEIAASDRSRMRVLAPESDVVMGHEFCGEIVEYGPDTKKEWPIGSRITATPALFTDGELRIIGMAPDAPGAFGEYFLVSEGFARPLPETIPPENLSLIDAIAVGWYYTGLGTEDPAAVPLVVGLGAIGLSAVVALHQRGVPHIVAADFSDSRRALAQSLGADTVVDPAIESPFAAWRRVAWGTDEDIVDRIRLAGLPKCVVYECSGAEGVLADVIEQCAIGTRILTAGGPAEDVIPTDVAHLKGVNLQFGGGPDPSDWFEMCDLVASGQVDTGPLVGEVVGFDGLVDAFERARSSAAPPRIVFRPDAG</sequence>
<evidence type="ECO:0000259" key="2">
    <source>
        <dbReference type="Pfam" id="PF00107"/>
    </source>
</evidence>
<dbReference type="STRING" id="1108045.GORHZ_186_00250"/>
<dbReference type="Gene3D" id="3.90.180.10">
    <property type="entry name" value="Medium-chain alcohol dehydrogenases, catalytic domain"/>
    <property type="match status" value="1"/>
</dbReference>
<name>K6W0G3_9ACTN</name>
<accession>K6W0G3</accession>
<feature type="domain" description="Alcohol dehydrogenase-like N-terminal" evidence="3">
    <location>
        <begin position="23"/>
        <end position="132"/>
    </location>
</feature>
<dbReference type="InterPro" id="IPR013154">
    <property type="entry name" value="ADH-like_N"/>
</dbReference>
<evidence type="ECO:0000313" key="5">
    <source>
        <dbReference type="Proteomes" id="UP000008363"/>
    </source>
</evidence>
<dbReference type="Pfam" id="PF00107">
    <property type="entry name" value="ADH_zinc_N"/>
    <property type="match status" value="1"/>
</dbReference>
<organism evidence="4 5">
    <name type="scientific">Gordonia rhizosphera NBRC 16068</name>
    <dbReference type="NCBI Taxonomy" id="1108045"/>
    <lineage>
        <taxon>Bacteria</taxon>
        <taxon>Bacillati</taxon>
        <taxon>Actinomycetota</taxon>
        <taxon>Actinomycetes</taxon>
        <taxon>Mycobacteriales</taxon>
        <taxon>Gordoniaceae</taxon>
        <taxon>Gordonia</taxon>
    </lineage>
</organism>
<comment type="caution">
    <text evidence="4">The sequence shown here is derived from an EMBL/GenBank/DDBJ whole genome shotgun (WGS) entry which is preliminary data.</text>
</comment>
<feature type="domain" description="Alcohol dehydrogenase-like C-terminal" evidence="2">
    <location>
        <begin position="171"/>
        <end position="311"/>
    </location>
</feature>
<dbReference type="EMBL" id="BAHC01000186">
    <property type="protein sequence ID" value="GAB92655.1"/>
    <property type="molecule type" value="Genomic_DNA"/>
</dbReference>
<dbReference type="PANTHER" id="PTHR43189:SF1">
    <property type="entry name" value="ZINC-TYPE ALCOHOL DEHYDROGENASE-LIKE PROTEIN C1198.01"/>
    <property type="match status" value="1"/>
</dbReference>
<keyword evidence="1" id="KW-0560">Oxidoreductase</keyword>